<keyword evidence="3" id="KW-1185">Reference proteome</keyword>
<organism evidence="2 3">
    <name type="scientific">Engystomops pustulosus</name>
    <name type="common">Tungara frog</name>
    <name type="synonym">Physalaemus pustulosus</name>
    <dbReference type="NCBI Taxonomy" id="76066"/>
    <lineage>
        <taxon>Eukaryota</taxon>
        <taxon>Metazoa</taxon>
        <taxon>Chordata</taxon>
        <taxon>Craniata</taxon>
        <taxon>Vertebrata</taxon>
        <taxon>Euteleostomi</taxon>
        <taxon>Amphibia</taxon>
        <taxon>Batrachia</taxon>
        <taxon>Anura</taxon>
        <taxon>Neobatrachia</taxon>
        <taxon>Hyloidea</taxon>
        <taxon>Leptodactylidae</taxon>
        <taxon>Leiuperinae</taxon>
        <taxon>Engystomops</taxon>
    </lineage>
</organism>
<protein>
    <submittedName>
        <fullName evidence="2">Uncharacterized protein</fullName>
    </submittedName>
</protein>
<comment type="caution">
    <text evidence="2">The sequence shown here is derived from an EMBL/GenBank/DDBJ whole genome shotgun (WGS) entry which is preliminary data.</text>
</comment>
<evidence type="ECO:0000313" key="3">
    <source>
        <dbReference type="Proteomes" id="UP000824782"/>
    </source>
</evidence>
<dbReference type="AlphaFoldDB" id="A0AAV6YI05"/>
<name>A0AAV6YI05_ENGPU</name>
<keyword evidence="1" id="KW-0732">Signal</keyword>
<evidence type="ECO:0000313" key="2">
    <source>
        <dbReference type="EMBL" id="KAG8537174.1"/>
    </source>
</evidence>
<proteinExistence type="predicted"/>
<sequence length="54" mass="6068">MGWIFALLFSPLCTPSFAFSSHFDSVIVETDSQTPLPLPLHSPPFCGWYLLLCH</sequence>
<evidence type="ECO:0000256" key="1">
    <source>
        <dbReference type="SAM" id="SignalP"/>
    </source>
</evidence>
<reference evidence="2" key="1">
    <citation type="thesis" date="2020" institute="ProQuest LLC" country="789 East Eisenhower Parkway, Ann Arbor, MI, USA">
        <title>Comparative Genomics and Chromosome Evolution.</title>
        <authorList>
            <person name="Mudd A.B."/>
        </authorList>
    </citation>
    <scope>NUCLEOTIDE SEQUENCE</scope>
    <source>
        <strain evidence="2">237g6f4</strain>
        <tissue evidence="2">Blood</tissue>
    </source>
</reference>
<feature type="signal peptide" evidence="1">
    <location>
        <begin position="1"/>
        <end position="18"/>
    </location>
</feature>
<accession>A0AAV6YI05</accession>
<dbReference type="EMBL" id="WNYA01033003">
    <property type="protein sequence ID" value="KAG8537174.1"/>
    <property type="molecule type" value="Genomic_DNA"/>
</dbReference>
<gene>
    <name evidence="2" type="ORF">GDO81_024963</name>
</gene>
<feature type="chain" id="PRO_5043854528" evidence="1">
    <location>
        <begin position="19"/>
        <end position="54"/>
    </location>
</feature>
<dbReference type="Proteomes" id="UP000824782">
    <property type="component" value="Unassembled WGS sequence"/>
</dbReference>